<name>A0A9N8HEG5_9STRA</name>
<evidence type="ECO:0000313" key="3">
    <source>
        <dbReference type="Proteomes" id="UP001153069"/>
    </source>
</evidence>
<evidence type="ECO:0000256" key="1">
    <source>
        <dbReference type="SAM" id="MobiDB-lite"/>
    </source>
</evidence>
<dbReference type="AlphaFoldDB" id="A0A9N8HEG5"/>
<accession>A0A9N8HEG5</accession>
<sequence length="266" mass="29619">MKVFNIFKSKYTTAVLSGKQKNLDVSSSLTEASDGSDRPHGKPSKQKKRHSSKRSSSKSNNKVDNNKIKEHDQKEGRTANEKVIDALLAGWNGTPTIEENLSHFASPDVVIKFEDMPSITARIMAVEMDKCYKSFPNLHFHYESVKEVRPGHVLVEDLQVSGTHTGEPFAFAHFPAIPTSNKHLVNDHERLWFTVNKEGKIVLQEAIALGSVTGIAGFYMQLGGKMDMPPPPPTQTRKQSGGLRKIKQSKRWRSVLVAAWLALLSS</sequence>
<feature type="region of interest" description="Disordered" evidence="1">
    <location>
        <begin position="22"/>
        <end position="79"/>
    </location>
</feature>
<feature type="compositionally biased region" description="Basic and acidic residues" evidence="1">
    <location>
        <begin position="64"/>
        <end position="79"/>
    </location>
</feature>
<organism evidence="2 3">
    <name type="scientific">Seminavis robusta</name>
    <dbReference type="NCBI Taxonomy" id="568900"/>
    <lineage>
        <taxon>Eukaryota</taxon>
        <taxon>Sar</taxon>
        <taxon>Stramenopiles</taxon>
        <taxon>Ochrophyta</taxon>
        <taxon>Bacillariophyta</taxon>
        <taxon>Bacillariophyceae</taxon>
        <taxon>Bacillariophycidae</taxon>
        <taxon>Naviculales</taxon>
        <taxon>Naviculaceae</taxon>
        <taxon>Seminavis</taxon>
    </lineage>
</organism>
<comment type="caution">
    <text evidence="2">The sequence shown here is derived from an EMBL/GenBank/DDBJ whole genome shotgun (WGS) entry which is preliminary data.</text>
</comment>
<proteinExistence type="predicted"/>
<gene>
    <name evidence="2" type="ORF">SEMRO_302_G112330.1</name>
</gene>
<protein>
    <submittedName>
        <fullName evidence="2">Uncharacterized protein</fullName>
    </submittedName>
</protein>
<reference evidence="2" key="1">
    <citation type="submission" date="2020-06" db="EMBL/GenBank/DDBJ databases">
        <authorList>
            <consortium name="Plant Systems Biology data submission"/>
        </authorList>
    </citation>
    <scope>NUCLEOTIDE SEQUENCE</scope>
    <source>
        <strain evidence="2">D6</strain>
    </source>
</reference>
<dbReference type="EMBL" id="CAICTM010000301">
    <property type="protein sequence ID" value="CAB9507358.1"/>
    <property type="molecule type" value="Genomic_DNA"/>
</dbReference>
<dbReference type="Gene3D" id="3.10.450.50">
    <property type="match status" value="1"/>
</dbReference>
<dbReference type="Proteomes" id="UP001153069">
    <property type="component" value="Unassembled WGS sequence"/>
</dbReference>
<keyword evidence="3" id="KW-1185">Reference proteome</keyword>
<evidence type="ECO:0000313" key="2">
    <source>
        <dbReference type="EMBL" id="CAB9507358.1"/>
    </source>
</evidence>
<feature type="compositionally biased region" description="Polar residues" evidence="1">
    <location>
        <begin position="22"/>
        <end position="33"/>
    </location>
</feature>
<feature type="compositionally biased region" description="Basic residues" evidence="1">
    <location>
        <begin position="41"/>
        <end position="56"/>
    </location>
</feature>